<dbReference type="InterPro" id="IPR000101">
    <property type="entry name" value="GGT_peptidase"/>
</dbReference>
<reference evidence="9 10" key="1">
    <citation type="submission" date="2023-12" db="EMBL/GenBank/DDBJ databases">
        <title>Whole-genome sequencing of halo(alkali)philic microorganisms from hypersaline lakes.</title>
        <authorList>
            <person name="Sorokin D.Y."/>
            <person name="Merkel A.Y."/>
            <person name="Messina E."/>
            <person name="Yakimov M."/>
        </authorList>
    </citation>
    <scope>NUCLEOTIDE SEQUENCE [LARGE SCALE GENOMIC DNA]</scope>
    <source>
        <strain evidence="9 10">AB-CW1</strain>
    </source>
</reference>
<dbReference type="GO" id="GO:0036374">
    <property type="term" value="F:glutathione hydrolase activity"/>
    <property type="evidence" value="ECO:0007669"/>
    <property type="project" value="UniProtKB-UniRule"/>
</dbReference>
<evidence type="ECO:0000313" key="10">
    <source>
        <dbReference type="Proteomes" id="UP001302316"/>
    </source>
</evidence>
<keyword evidence="10" id="KW-1185">Reference proteome</keyword>
<name>A0AAP6JFM3_9GAMM</name>
<evidence type="ECO:0000256" key="4">
    <source>
        <dbReference type="ARBA" id="ARBA00047417"/>
    </source>
</evidence>
<keyword evidence="3 7" id="KW-0012">Acyltransferase</keyword>
<organism evidence="9 10">
    <name type="scientific">Natronospira elongata</name>
    <dbReference type="NCBI Taxonomy" id="3110268"/>
    <lineage>
        <taxon>Bacteria</taxon>
        <taxon>Pseudomonadati</taxon>
        <taxon>Pseudomonadota</taxon>
        <taxon>Gammaproteobacteria</taxon>
        <taxon>Natronospirales</taxon>
        <taxon>Natronospiraceae</taxon>
        <taxon>Natronospira</taxon>
    </lineage>
</organism>
<feature type="binding site" evidence="6">
    <location>
        <begin position="395"/>
        <end position="397"/>
    </location>
    <ligand>
        <name>L-glutamate</name>
        <dbReference type="ChEBI" id="CHEBI:29985"/>
    </ligand>
</feature>
<feature type="binding site" evidence="6">
    <location>
        <position position="419"/>
    </location>
    <ligand>
        <name>L-glutamate</name>
        <dbReference type="ChEBI" id="CHEBI:29985"/>
    </ligand>
</feature>
<dbReference type="InterPro" id="IPR043138">
    <property type="entry name" value="GGT_lsub"/>
</dbReference>
<accession>A0AAP6JFM3</accession>
<feature type="binding site" evidence="6">
    <location>
        <position position="469"/>
    </location>
    <ligand>
        <name>L-glutamate</name>
        <dbReference type="ChEBI" id="CHEBI:29985"/>
    </ligand>
</feature>
<keyword evidence="7" id="KW-0378">Hydrolase</keyword>
<dbReference type="Proteomes" id="UP001302316">
    <property type="component" value="Unassembled WGS sequence"/>
</dbReference>
<sequence length="566" mass="60826">MQKLCRSLILLITLVTVIACAGPATEPATPAEPAGEGGAVATAHPLATEAGREILAAGGNAFDAAVAVSAALAVVEPFGSGVGGGGFWLLHEADSDRSIMVDGRETAPAESTADMYIDEDGQVDTDLSRNGPLAAAIPGQPAALVHISENYGNLSLAENLAPAIRYAREGFEVGERYVRGVRFKKEVLERWPAGVEVFLDEGEVPEEGWVLKQPDLAETLERLADYGHDGFYRGELAERMVEGVREAGGIWRLQDLADYQVVEREPIVSEYRGSRITAASPPSAGGVALATTLNILEGFDLENLDAATRTHLISEALRRAYRDRGAWLGDPDFVDMPLDKLTHPWYAAGLRAGIRSDQATPSDALPGVVDDGEGPETTHFSIIDRAGNRVGGTLSINFWFGSGFMPEGTGVILNNEMDDFSARPGSPDGFELVSSAANAIEPGKRMLSSMTPTFIEDDRGVAVLGSPGGSRIITTVLHGILAWKEGLEPEEIVEQRRFHHQYRPDHISYEPGALSRDTIDVLESKGHKVEPRGRPWGNLQLVIWDRMTGELEAASDPRGEGSPDVY</sequence>
<dbReference type="InterPro" id="IPR029055">
    <property type="entry name" value="Ntn_hydrolases_N"/>
</dbReference>
<dbReference type="PROSITE" id="PS51257">
    <property type="entry name" value="PROKAR_LIPOPROTEIN"/>
    <property type="match status" value="1"/>
</dbReference>
<keyword evidence="8" id="KW-0732">Signal</keyword>
<proteinExistence type="inferred from homology"/>
<gene>
    <name evidence="9" type="primary">ggt</name>
    <name evidence="9" type="ORF">VCB98_09870</name>
</gene>
<evidence type="ECO:0000256" key="6">
    <source>
        <dbReference type="PIRSR" id="PIRSR600101-2"/>
    </source>
</evidence>
<feature type="binding site" evidence="6">
    <location>
        <begin position="448"/>
        <end position="449"/>
    </location>
    <ligand>
        <name>L-glutamate</name>
        <dbReference type="ChEBI" id="CHEBI:29985"/>
    </ligand>
</feature>
<evidence type="ECO:0000256" key="7">
    <source>
        <dbReference type="RuleBase" id="RU368036"/>
    </source>
</evidence>
<keyword evidence="7" id="KW-0865">Zymogen</keyword>
<dbReference type="GO" id="GO:0103068">
    <property type="term" value="F:leukotriene C4 gamma-glutamyl transferase activity"/>
    <property type="evidence" value="ECO:0007669"/>
    <property type="project" value="UniProtKB-EC"/>
</dbReference>
<dbReference type="PRINTS" id="PR01210">
    <property type="entry name" value="GGTRANSPTASE"/>
</dbReference>
<dbReference type="Pfam" id="PF01019">
    <property type="entry name" value="G_glu_transpept"/>
    <property type="match status" value="1"/>
</dbReference>
<evidence type="ECO:0000256" key="2">
    <source>
        <dbReference type="ARBA" id="ARBA00001089"/>
    </source>
</evidence>
<keyword evidence="7" id="KW-0317">Glutathione biosynthesis</keyword>
<dbReference type="InterPro" id="IPR051792">
    <property type="entry name" value="GGT_bact"/>
</dbReference>
<feature type="signal peptide" evidence="8">
    <location>
        <begin position="1"/>
        <end position="21"/>
    </location>
</feature>
<feature type="active site" description="Nucleophile" evidence="5">
    <location>
        <position position="377"/>
    </location>
</feature>
<comment type="pathway">
    <text evidence="7">Sulfur metabolism; glutathione metabolism.</text>
</comment>
<dbReference type="GO" id="GO:0006750">
    <property type="term" value="P:glutathione biosynthetic process"/>
    <property type="evidence" value="ECO:0007669"/>
    <property type="project" value="UniProtKB-KW"/>
</dbReference>
<dbReference type="Gene3D" id="3.60.20.40">
    <property type="match status" value="1"/>
</dbReference>
<comment type="catalytic activity">
    <reaction evidence="2 7">
        <text>glutathione + H2O = L-cysteinylglycine + L-glutamate</text>
        <dbReference type="Rhea" id="RHEA:28807"/>
        <dbReference type="ChEBI" id="CHEBI:15377"/>
        <dbReference type="ChEBI" id="CHEBI:29985"/>
        <dbReference type="ChEBI" id="CHEBI:57925"/>
        <dbReference type="ChEBI" id="CHEBI:61694"/>
        <dbReference type="EC" id="3.4.19.13"/>
    </reaction>
</comment>
<dbReference type="PANTHER" id="PTHR43199:SF6">
    <property type="entry name" value="GLUTATHIONE HYDROLASE PROENZYME"/>
    <property type="match status" value="1"/>
</dbReference>
<comment type="caution">
    <text evidence="9">The sequence shown here is derived from an EMBL/GenBank/DDBJ whole genome shotgun (WGS) entry which is preliminary data.</text>
</comment>
<dbReference type="EC" id="2.3.2.2" evidence="7"/>
<dbReference type="EMBL" id="JAYGII010000021">
    <property type="protein sequence ID" value="MEA5446125.1"/>
    <property type="molecule type" value="Genomic_DNA"/>
</dbReference>
<dbReference type="InterPro" id="IPR043137">
    <property type="entry name" value="GGT_ssub_C"/>
</dbReference>
<evidence type="ECO:0000256" key="3">
    <source>
        <dbReference type="ARBA" id="ARBA00023315"/>
    </source>
</evidence>
<evidence type="ECO:0000256" key="5">
    <source>
        <dbReference type="PIRSR" id="PIRSR600101-1"/>
    </source>
</evidence>
<dbReference type="RefSeq" id="WP_346052150.1">
    <property type="nucleotide sequence ID" value="NZ_JAYGII010000021.1"/>
</dbReference>
<comment type="subunit">
    <text evidence="7">This enzyme consists of two polypeptide chains, which are synthesized in precursor form from a single polypeptide.</text>
</comment>
<feature type="chain" id="PRO_5042955871" description="Glutathione hydrolase proenzyme" evidence="8">
    <location>
        <begin position="22"/>
        <end position="566"/>
    </location>
</feature>
<comment type="similarity">
    <text evidence="7">Belongs to the gamma-glutamyltransferase family.</text>
</comment>
<evidence type="ECO:0000313" key="9">
    <source>
        <dbReference type="EMBL" id="MEA5446125.1"/>
    </source>
</evidence>
<dbReference type="NCBIfam" id="TIGR00066">
    <property type="entry name" value="g_glut_trans"/>
    <property type="match status" value="1"/>
</dbReference>
<dbReference type="EC" id="3.4.19.13" evidence="7"/>
<evidence type="ECO:0000256" key="8">
    <source>
        <dbReference type="SAM" id="SignalP"/>
    </source>
</evidence>
<feature type="binding site" evidence="6">
    <location>
        <position position="104"/>
    </location>
    <ligand>
        <name>L-glutamate</name>
        <dbReference type="ChEBI" id="CHEBI:29985"/>
    </ligand>
</feature>
<protein>
    <recommendedName>
        <fullName evidence="7">Glutathione hydrolase proenzyme</fullName>
        <ecNumber evidence="7">2.3.2.2</ecNumber>
        <ecNumber evidence="7">3.4.19.13</ecNumber>
    </recommendedName>
    <component>
        <recommendedName>
            <fullName evidence="7">Glutathione hydrolase large chain</fullName>
        </recommendedName>
    </component>
    <component>
        <recommendedName>
            <fullName evidence="7">Glutathione hydrolase small chain</fullName>
        </recommendedName>
    </component>
</protein>
<dbReference type="AlphaFoldDB" id="A0AAP6JFM3"/>
<keyword evidence="7 9" id="KW-0808">Transferase</keyword>
<evidence type="ECO:0000256" key="1">
    <source>
        <dbReference type="ARBA" id="ARBA00001049"/>
    </source>
</evidence>
<dbReference type="PANTHER" id="PTHR43199">
    <property type="entry name" value="GLUTATHIONE HYDROLASE"/>
    <property type="match status" value="1"/>
</dbReference>
<comment type="catalytic activity">
    <reaction evidence="1 7">
        <text>an S-substituted glutathione + H2O = an S-substituted L-cysteinylglycine + L-glutamate</text>
        <dbReference type="Rhea" id="RHEA:59468"/>
        <dbReference type="ChEBI" id="CHEBI:15377"/>
        <dbReference type="ChEBI" id="CHEBI:29985"/>
        <dbReference type="ChEBI" id="CHEBI:90779"/>
        <dbReference type="ChEBI" id="CHEBI:143103"/>
        <dbReference type="EC" id="3.4.19.13"/>
    </reaction>
</comment>
<dbReference type="SUPFAM" id="SSF56235">
    <property type="entry name" value="N-terminal nucleophile aminohydrolases (Ntn hydrolases)"/>
    <property type="match status" value="1"/>
</dbReference>
<dbReference type="GO" id="GO:0006751">
    <property type="term" value="P:glutathione catabolic process"/>
    <property type="evidence" value="ECO:0007669"/>
    <property type="project" value="UniProtKB-UniRule"/>
</dbReference>
<comment type="catalytic activity">
    <reaction evidence="4 7">
        <text>an N-terminal (5-L-glutamyl)-[peptide] + an alpha-amino acid = 5-L-glutamyl amino acid + an N-terminal L-alpha-aminoacyl-[peptide]</text>
        <dbReference type="Rhea" id="RHEA:23904"/>
        <dbReference type="Rhea" id="RHEA-COMP:9780"/>
        <dbReference type="Rhea" id="RHEA-COMP:9795"/>
        <dbReference type="ChEBI" id="CHEBI:77644"/>
        <dbReference type="ChEBI" id="CHEBI:78597"/>
        <dbReference type="ChEBI" id="CHEBI:78599"/>
        <dbReference type="ChEBI" id="CHEBI:78608"/>
        <dbReference type="EC" id="2.3.2.2"/>
    </reaction>
</comment>
<dbReference type="Gene3D" id="1.10.246.130">
    <property type="match status" value="1"/>
</dbReference>
<comment type="PTM">
    <text evidence="7">Cleaved by autocatalysis into a large and a small subunit.</text>
</comment>